<dbReference type="PANTHER" id="PTHR42794">
    <property type="entry name" value="HEMIN IMPORT ATP-BINDING PROTEIN HMUV"/>
    <property type="match status" value="1"/>
</dbReference>
<comment type="function">
    <text evidence="5">Part of the ABC transporter complex HmuTUV involved in hemin import. Responsible for energy coupling to the transport system.</text>
</comment>
<dbReference type="RefSeq" id="WP_046504165.1">
    <property type="nucleotide sequence ID" value="NZ_LANI01000003.1"/>
</dbReference>
<evidence type="ECO:0000313" key="8">
    <source>
        <dbReference type="Proteomes" id="UP000034491"/>
    </source>
</evidence>
<dbReference type="CDD" id="cd03214">
    <property type="entry name" value="ABC_Iron-Siderophores_B12_Hemin"/>
    <property type="match status" value="1"/>
</dbReference>
<protein>
    <submittedName>
        <fullName evidence="7">Cobalamin ABC transporter ATPase</fullName>
    </submittedName>
</protein>
<accession>A0A0M2REC4</accession>
<dbReference type="InterPro" id="IPR003593">
    <property type="entry name" value="AAA+_ATPase"/>
</dbReference>
<keyword evidence="3" id="KW-0067">ATP-binding</keyword>
<organism evidence="7 8">
    <name type="scientific">Kiloniella litopenaei</name>
    <dbReference type="NCBI Taxonomy" id="1549748"/>
    <lineage>
        <taxon>Bacteria</taxon>
        <taxon>Pseudomonadati</taxon>
        <taxon>Pseudomonadota</taxon>
        <taxon>Alphaproteobacteria</taxon>
        <taxon>Rhodospirillales</taxon>
        <taxon>Kiloniellaceae</taxon>
        <taxon>Kiloniella</taxon>
    </lineage>
</organism>
<evidence type="ECO:0000313" key="7">
    <source>
        <dbReference type="EMBL" id="KKJ77918.1"/>
    </source>
</evidence>
<evidence type="ECO:0000256" key="1">
    <source>
        <dbReference type="ARBA" id="ARBA00022448"/>
    </source>
</evidence>
<evidence type="ECO:0000256" key="4">
    <source>
        <dbReference type="ARBA" id="ARBA00022967"/>
    </source>
</evidence>
<keyword evidence="2" id="KW-0547">Nucleotide-binding</keyword>
<comment type="caution">
    <text evidence="7">The sequence shown here is derived from an EMBL/GenBank/DDBJ whole genome shotgun (WGS) entry which is preliminary data.</text>
</comment>
<proteinExistence type="predicted"/>
<keyword evidence="8" id="KW-1185">Reference proteome</keyword>
<dbReference type="PROSITE" id="PS50893">
    <property type="entry name" value="ABC_TRANSPORTER_2"/>
    <property type="match status" value="1"/>
</dbReference>
<dbReference type="GO" id="GO:0005524">
    <property type="term" value="F:ATP binding"/>
    <property type="evidence" value="ECO:0007669"/>
    <property type="project" value="UniProtKB-KW"/>
</dbReference>
<sequence>MRLTVKNLSAFYGKKQILHDISFPDVKGGMIVGLLGPNASGKSTLMKCLSGENKSKGDVIFDGDCLHVVGRKKWSEKVATMPQTAPAPTALTPTELMWSTARALALPYSNKELSRKIEGIFDALGLSDFQLDALHTLSGGKRQLIGLALAFIREPELLLLDEPTSALDLHWRMIVLDLVKRKVQEEGSVSIAALHDLDLAARYCDLLVLLEQGRVIASGTPQEVLVRDNLARVYQVETEIDQSKHGYTRVDIIGAL</sequence>
<evidence type="ECO:0000259" key="6">
    <source>
        <dbReference type="PROSITE" id="PS50893"/>
    </source>
</evidence>
<dbReference type="PANTHER" id="PTHR42794:SF1">
    <property type="entry name" value="HEMIN IMPORT ATP-BINDING PROTEIN HMUV"/>
    <property type="match status" value="1"/>
</dbReference>
<dbReference type="Proteomes" id="UP000034491">
    <property type="component" value="Unassembled WGS sequence"/>
</dbReference>
<reference evidence="7 8" key="1">
    <citation type="submission" date="2015-03" db="EMBL/GenBank/DDBJ databases">
        <title>Genome sequence of Kiloniella sp. P1-1, isolated from the gut microflora of Pacific white shrimp, Penaeus vannamei.</title>
        <authorList>
            <person name="Shao Z."/>
            <person name="Wang L."/>
            <person name="Li X."/>
        </authorList>
    </citation>
    <scope>NUCLEOTIDE SEQUENCE [LARGE SCALE GENOMIC DNA]</scope>
    <source>
        <strain evidence="7 8">P1-1</strain>
    </source>
</reference>
<dbReference type="GO" id="GO:0016887">
    <property type="term" value="F:ATP hydrolysis activity"/>
    <property type="evidence" value="ECO:0007669"/>
    <property type="project" value="InterPro"/>
</dbReference>
<dbReference type="Gene3D" id="3.40.50.300">
    <property type="entry name" value="P-loop containing nucleotide triphosphate hydrolases"/>
    <property type="match status" value="1"/>
</dbReference>
<dbReference type="Pfam" id="PF00005">
    <property type="entry name" value="ABC_tran"/>
    <property type="match status" value="1"/>
</dbReference>
<dbReference type="InterPro" id="IPR027417">
    <property type="entry name" value="P-loop_NTPase"/>
</dbReference>
<keyword evidence="4" id="KW-1278">Translocase</keyword>
<dbReference type="STRING" id="1549748.WH95_05735"/>
<evidence type="ECO:0000256" key="5">
    <source>
        <dbReference type="ARBA" id="ARBA00037066"/>
    </source>
</evidence>
<evidence type="ECO:0000256" key="3">
    <source>
        <dbReference type="ARBA" id="ARBA00022840"/>
    </source>
</evidence>
<keyword evidence="1" id="KW-0813">Transport</keyword>
<gene>
    <name evidence="7" type="ORF">WH95_05735</name>
</gene>
<feature type="domain" description="ABC transporter" evidence="6">
    <location>
        <begin position="3"/>
        <end position="237"/>
    </location>
</feature>
<dbReference type="InterPro" id="IPR003439">
    <property type="entry name" value="ABC_transporter-like_ATP-bd"/>
</dbReference>
<evidence type="ECO:0000256" key="2">
    <source>
        <dbReference type="ARBA" id="ARBA00022741"/>
    </source>
</evidence>
<dbReference type="EMBL" id="LANI01000003">
    <property type="protein sequence ID" value="KKJ77918.1"/>
    <property type="molecule type" value="Genomic_DNA"/>
</dbReference>
<dbReference type="SUPFAM" id="SSF52540">
    <property type="entry name" value="P-loop containing nucleoside triphosphate hydrolases"/>
    <property type="match status" value="1"/>
</dbReference>
<dbReference type="AlphaFoldDB" id="A0A0M2REC4"/>
<dbReference type="SMART" id="SM00382">
    <property type="entry name" value="AAA"/>
    <property type="match status" value="1"/>
</dbReference>
<name>A0A0M2REC4_9PROT</name>